<feature type="non-terminal residue" evidence="1">
    <location>
        <position position="1"/>
    </location>
</feature>
<proteinExistence type="predicted"/>
<keyword evidence="2" id="KW-1185">Reference proteome</keyword>
<accession>A0AAD8AFA5</accession>
<reference evidence="1" key="2">
    <citation type="submission" date="2023-05" db="EMBL/GenBank/DDBJ databases">
        <authorList>
            <person name="Fouks B."/>
        </authorList>
    </citation>
    <scope>NUCLEOTIDE SEQUENCE</scope>
    <source>
        <strain evidence="1">Stay&amp;Tobe</strain>
        <tissue evidence="1">Testes</tissue>
    </source>
</reference>
<comment type="caution">
    <text evidence="1">The sequence shown here is derived from an EMBL/GenBank/DDBJ whole genome shotgun (WGS) entry which is preliminary data.</text>
</comment>
<dbReference type="AlphaFoldDB" id="A0AAD8AFA5"/>
<sequence>TSPLVLSREQKQTLTESCQLFCSLRCQVTQLIGIRRHRCVIAKTGYVAKLVWSTKGSASNIYYLLGAVSHVLILLSF</sequence>
<evidence type="ECO:0000313" key="1">
    <source>
        <dbReference type="EMBL" id="KAJ9598089.1"/>
    </source>
</evidence>
<gene>
    <name evidence="1" type="ORF">L9F63_026803</name>
</gene>
<dbReference type="Proteomes" id="UP001233999">
    <property type="component" value="Unassembled WGS sequence"/>
</dbReference>
<organism evidence="1 2">
    <name type="scientific">Diploptera punctata</name>
    <name type="common">Pacific beetle cockroach</name>
    <dbReference type="NCBI Taxonomy" id="6984"/>
    <lineage>
        <taxon>Eukaryota</taxon>
        <taxon>Metazoa</taxon>
        <taxon>Ecdysozoa</taxon>
        <taxon>Arthropoda</taxon>
        <taxon>Hexapoda</taxon>
        <taxon>Insecta</taxon>
        <taxon>Pterygota</taxon>
        <taxon>Neoptera</taxon>
        <taxon>Polyneoptera</taxon>
        <taxon>Dictyoptera</taxon>
        <taxon>Blattodea</taxon>
        <taxon>Blaberoidea</taxon>
        <taxon>Blaberidae</taxon>
        <taxon>Diplopterinae</taxon>
        <taxon>Diploptera</taxon>
    </lineage>
</organism>
<reference evidence="1" key="1">
    <citation type="journal article" date="2023" name="IScience">
        <title>Live-bearing cockroach genome reveals convergent evolutionary mechanisms linked to viviparity in insects and beyond.</title>
        <authorList>
            <person name="Fouks B."/>
            <person name="Harrison M.C."/>
            <person name="Mikhailova A.A."/>
            <person name="Marchal E."/>
            <person name="English S."/>
            <person name="Carruthers M."/>
            <person name="Jennings E.C."/>
            <person name="Chiamaka E.L."/>
            <person name="Frigard R.A."/>
            <person name="Pippel M."/>
            <person name="Attardo G.M."/>
            <person name="Benoit J.B."/>
            <person name="Bornberg-Bauer E."/>
            <person name="Tobe S.S."/>
        </authorList>
    </citation>
    <scope>NUCLEOTIDE SEQUENCE</scope>
    <source>
        <strain evidence="1">Stay&amp;Tobe</strain>
    </source>
</reference>
<evidence type="ECO:0000313" key="2">
    <source>
        <dbReference type="Proteomes" id="UP001233999"/>
    </source>
</evidence>
<name>A0AAD8AFA5_DIPPU</name>
<protein>
    <submittedName>
        <fullName evidence="1">Uncharacterized protein</fullName>
    </submittedName>
</protein>
<dbReference type="EMBL" id="JASPKZ010001350">
    <property type="protein sequence ID" value="KAJ9598089.1"/>
    <property type="molecule type" value="Genomic_DNA"/>
</dbReference>